<reference evidence="1" key="1">
    <citation type="journal article" date="2015" name="Nature">
        <title>Complex archaea that bridge the gap between prokaryotes and eukaryotes.</title>
        <authorList>
            <person name="Spang A."/>
            <person name="Saw J.H."/>
            <person name="Jorgensen S.L."/>
            <person name="Zaremba-Niedzwiedzka K."/>
            <person name="Martijn J."/>
            <person name="Lind A.E."/>
            <person name="van Eijk R."/>
            <person name="Schleper C."/>
            <person name="Guy L."/>
            <person name="Ettema T.J."/>
        </authorList>
    </citation>
    <scope>NUCLEOTIDE SEQUENCE</scope>
</reference>
<sequence>MTQVQQIRRGCCTAVHMNALVRPEQLLAGVDLDGYSPIDKPCFGNPTSLIEYMLVCGYDDWLEEEPIEVWVYKHGRLEVHDGNHRITAAYEVGLELIPVNIYYRHGSEKVHALVS</sequence>
<evidence type="ECO:0000313" key="1">
    <source>
        <dbReference type="EMBL" id="KKK90064.1"/>
    </source>
</evidence>
<evidence type="ECO:0008006" key="2">
    <source>
        <dbReference type="Google" id="ProtNLM"/>
    </source>
</evidence>
<accession>A0A0F9BHG2</accession>
<name>A0A0F9BHG2_9ZZZZ</name>
<proteinExistence type="predicted"/>
<protein>
    <recommendedName>
        <fullName evidence="2">ParB/Sulfiredoxin domain-containing protein</fullName>
    </recommendedName>
</protein>
<dbReference type="CDD" id="cd16387">
    <property type="entry name" value="ParB_N_Srx"/>
    <property type="match status" value="1"/>
</dbReference>
<dbReference type="InterPro" id="IPR036086">
    <property type="entry name" value="ParB/Sulfiredoxin_sf"/>
</dbReference>
<organism evidence="1">
    <name type="scientific">marine sediment metagenome</name>
    <dbReference type="NCBI Taxonomy" id="412755"/>
    <lineage>
        <taxon>unclassified sequences</taxon>
        <taxon>metagenomes</taxon>
        <taxon>ecological metagenomes</taxon>
    </lineage>
</organism>
<comment type="caution">
    <text evidence="1">The sequence shown here is derived from an EMBL/GenBank/DDBJ whole genome shotgun (WGS) entry which is preliminary data.</text>
</comment>
<dbReference type="AlphaFoldDB" id="A0A0F9BHG2"/>
<gene>
    <name evidence="1" type="ORF">LCGC14_2726830</name>
</gene>
<dbReference type="SUPFAM" id="SSF110849">
    <property type="entry name" value="ParB/Sulfiredoxin"/>
    <property type="match status" value="1"/>
</dbReference>
<dbReference type="EMBL" id="LAZR01049260">
    <property type="protein sequence ID" value="KKK90064.1"/>
    <property type="molecule type" value="Genomic_DNA"/>
</dbReference>